<feature type="non-terminal residue" evidence="1">
    <location>
        <position position="1"/>
    </location>
</feature>
<protein>
    <submittedName>
        <fullName evidence="1">Uncharacterized protein</fullName>
    </submittedName>
</protein>
<organism evidence="1">
    <name type="scientific">marine sediment metagenome</name>
    <dbReference type="NCBI Taxonomy" id="412755"/>
    <lineage>
        <taxon>unclassified sequences</taxon>
        <taxon>metagenomes</taxon>
        <taxon>ecological metagenomes</taxon>
    </lineage>
</organism>
<dbReference type="AlphaFoldDB" id="X1N752"/>
<reference evidence="1" key="1">
    <citation type="journal article" date="2014" name="Front. Microbiol.">
        <title>High frequency of phylogenetically diverse reductive dehalogenase-homologous genes in deep subseafloor sedimentary metagenomes.</title>
        <authorList>
            <person name="Kawai M."/>
            <person name="Futagami T."/>
            <person name="Toyoda A."/>
            <person name="Takaki Y."/>
            <person name="Nishi S."/>
            <person name="Hori S."/>
            <person name="Arai W."/>
            <person name="Tsubouchi T."/>
            <person name="Morono Y."/>
            <person name="Uchiyama I."/>
            <person name="Ito T."/>
            <person name="Fujiyama A."/>
            <person name="Inagaki F."/>
            <person name="Takami H."/>
        </authorList>
    </citation>
    <scope>NUCLEOTIDE SEQUENCE</scope>
    <source>
        <strain evidence="1">Expedition CK06-06</strain>
    </source>
</reference>
<gene>
    <name evidence="1" type="ORF">S06H3_48157</name>
</gene>
<evidence type="ECO:0000313" key="1">
    <source>
        <dbReference type="EMBL" id="GAI39852.1"/>
    </source>
</evidence>
<accession>X1N752</accession>
<name>X1N752_9ZZZZ</name>
<sequence>AMIRDYLASYDYNLPLDDAAVDPDLPLVRRRLASLAASEGLDGGYYEAQEMAEAFLDAAREANAGIEEEDSPARVLLRDILDRDLAYQHELFDEVCQLPLADAAAHLAWLADLMKRRADMARPIAADLGYRH</sequence>
<dbReference type="EMBL" id="BARV01030308">
    <property type="protein sequence ID" value="GAI39852.1"/>
    <property type="molecule type" value="Genomic_DNA"/>
</dbReference>
<comment type="caution">
    <text evidence="1">The sequence shown here is derived from an EMBL/GenBank/DDBJ whole genome shotgun (WGS) entry which is preliminary data.</text>
</comment>
<proteinExistence type="predicted"/>